<dbReference type="PANTHER" id="PTHR43479:SF7">
    <property type="entry name" value="TETR-FAMILY TRANSCRIPTIONAL REGULATOR"/>
    <property type="match status" value="1"/>
</dbReference>
<evidence type="ECO:0000256" key="1">
    <source>
        <dbReference type="ARBA" id="ARBA00023125"/>
    </source>
</evidence>
<accession>A0A8J6NMN5</accession>
<dbReference type="InterPro" id="IPR001647">
    <property type="entry name" value="HTH_TetR"/>
</dbReference>
<keyword evidence="1 2" id="KW-0238">DNA-binding</keyword>
<evidence type="ECO:0000313" key="4">
    <source>
        <dbReference type="EMBL" id="MBC8335079.1"/>
    </source>
</evidence>
<dbReference type="GO" id="GO:0003677">
    <property type="term" value="F:DNA binding"/>
    <property type="evidence" value="ECO:0007669"/>
    <property type="project" value="UniProtKB-UniRule"/>
</dbReference>
<dbReference type="InterPro" id="IPR039532">
    <property type="entry name" value="TetR_C_Firmicutes"/>
</dbReference>
<name>A0A8J6NMN5_9CHLR</name>
<organism evidence="4 5">
    <name type="scientific">Candidatus Desulfolinea nitratireducens</name>
    <dbReference type="NCBI Taxonomy" id="2841698"/>
    <lineage>
        <taxon>Bacteria</taxon>
        <taxon>Bacillati</taxon>
        <taxon>Chloroflexota</taxon>
        <taxon>Anaerolineae</taxon>
        <taxon>Anaerolineales</taxon>
        <taxon>Anaerolineales incertae sedis</taxon>
        <taxon>Candidatus Desulfolinea</taxon>
    </lineage>
</organism>
<feature type="DNA-binding region" description="H-T-H motif" evidence="2">
    <location>
        <begin position="31"/>
        <end position="50"/>
    </location>
</feature>
<proteinExistence type="predicted"/>
<comment type="caution">
    <text evidence="4">The sequence shown here is derived from an EMBL/GenBank/DDBJ whole genome shotgun (WGS) entry which is preliminary data.</text>
</comment>
<evidence type="ECO:0000256" key="2">
    <source>
        <dbReference type="PROSITE-ProRule" id="PRU00335"/>
    </source>
</evidence>
<dbReference type="AlphaFoldDB" id="A0A8J6NMN5"/>
<dbReference type="EMBL" id="JACNJN010000090">
    <property type="protein sequence ID" value="MBC8335079.1"/>
    <property type="molecule type" value="Genomic_DNA"/>
</dbReference>
<evidence type="ECO:0000259" key="3">
    <source>
        <dbReference type="PROSITE" id="PS50977"/>
    </source>
</evidence>
<dbReference type="SUPFAM" id="SSF46689">
    <property type="entry name" value="Homeodomain-like"/>
    <property type="match status" value="1"/>
</dbReference>
<dbReference type="PROSITE" id="PS50977">
    <property type="entry name" value="HTH_TETR_2"/>
    <property type="match status" value="1"/>
</dbReference>
<dbReference type="InterPro" id="IPR009057">
    <property type="entry name" value="Homeodomain-like_sf"/>
</dbReference>
<protein>
    <submittedName>
        <fullName evidence="4">TetR/AcrR family transcriptional regulator</fullName>
    </submittedName>
</protein>
<dbReference type="Gene3D" id="1.10.357.10">
    <property type="entry name" value="Tetracycline Repressor, domain 2"/>
    <property type="match status" value="1"/>
</dbReference>
<gene>
    <name evidence="4" type="ORF">H8E29_07440</name>
</gene>
<dbReference type="PANTHER" id="PTHR43479">
    <property type="entry name" value="ACREF/ENVCD OPERON REPRESSOR-RELATED"/>
    <property type="match status" value="1"/>
</dbReference>
<reference evidence="4 5" key="1">
    <citation type="submission" date="2020-08" db="EMBL/GenBank/DDBJ databases">
        <title>Bridging the membrane lipid divide: bacteria of the FCB group superphylum have the potential to synthesize archaeal ether lipids.</title>
        <authorList>
            <person name="Villanueva L."/>
            <person name="Von Meijenfeldt F.A.B."/>
            <person name="Westbye A.B."/>
            <person name="Yadav S."/>
            <person name="Hopmans E.C."/>
            <person name="Dutilh B.E."/>
            <person name="Sinninghe Damste J.S."/>
        </authorList>
    </citation>
    <scope>NUCLEOTIDE SEQUENCE [LARGE SCALE GENOMIC DNA]</scope>
    <source>
        <strain evidence="4">NIOZ-UU36</strain>
    </source>
</reference>
<dbReference type="InterPro" id="IPR050624">
    <property type="entry name" value="HTH-type_Tx_Regulator"/>
</dbReference>
<sequence length="193" mass="22175">MSKDRRIRRTQKLLGEALIAIALEKGYKNITIQDVTDRADIGYRTYFRHYAGLDELLVDVAQGRLNELYDNLKLPQADEEVADPVSVFRNTGETLFRIIQENQNIFRVFLLDDGLQFALVPVMKGARSRTETILSVLPQKRISTPIAANHIIASALSLMRWWLENDMPYPPERMGKIFTDLIVQPTWLALTEE</sequence>
<dbReference type="Proteomes" id="UP000614469">
    <property type="component" value="Unassembled WGS sequence"/>
</dbReference>
<feature type="domain" description="HTH tetR-type" evidence="3">
    <location>
        <begin position="8"/>
        <end position="68"/>
    </location>
</feature>
<evidence type="ECO:0000313" key="5">
    <source>
        <dbReference type="Proteomes" id="UP000614469"/>
    </source>
</evidence>
<dbReference type="Pfam" id="PF14278">
    <property type="entry name" value="TetR_C_8"/>
    <property type="match status" value="1"/>
</dbReference>